<dbReference type="InterPro" id="IPR026961">
    <property type="entry name" value="PGG_dom"/>
</dbReference>
<dbReference type="PROSITE" id="PS50088">
    <property type="entry name" value="ANK_REPEAT"/>
    <property type="match status" value="2"/>
</dbReference>
<dbReference type="Pfam" id="PF12796">
    <property type="entry name" value="Ank_2"/>
    <property type="match status" value="1"/>
</dbReference>
<evidence type="ECO:0000259" key="4">
    <source>
        <dbReference type="Pfam" id="PF13962"/>
    </source>
</evidence>
<feature type="transmembrane region" description="Helical" evidence="3">
    <location>
        <begin position="602"/>
        <end position="621"/>
    </location>
</feature>
<reference evidence="5" key="1">
    <citation type="submission" date="2023-03" db="EMBL/GenBank/DDBJ databases">
        <title>Chromosome-scale reference genome and RAD-based genetic map of yellow starthistle (Centaurea solstitialis) reveal putative structural variation and QTLs associated with invader traits.</title>
        <authorList>
            <person name="Reatini B."/>
            <person name="Cang F.A."/>
            <person name="Jiang Q."/>
            <person name="Mckibben M.T.W."/>
            <person name="Barker M.S."/>
            <person name="Rieseberg L.H."/>
            <person name="Dlugosch K.M."/>
        </authorList>
    </citation>
    <scope>NUCLEOTIDE SEQUENCE</scope>
    <source>
        <strain evidence="5">CAN-66</strain>
        <tissue evidence="5">Leaf</tissue>
    </source>
</reference>
<dbReference type="SMART" id="SM00248">
    <property type="entry name" value="ANK"/>
    <property type="match status" value="3"/>
</dbReference>
<dbReference type="Pfam" id="PF13962">
    <property type="entry name" value="PGG"/>
    <property type="match status" value="1"/>
</dbReference>
<keyword evidence="3" id="KW-0472">Membrane</keyword>
<dbReference type="Proteomes" id="UP001172457">
    <property type="component" value="Chromosome 4"/>
</dbReference>
<evidence type="ECO:0000313" key="5">
    <source>
        <dbReference type="EMBL" id="KAJ9550964.1"/>
    </source>
</evidence>
<feature type="repeat" description="ANK" evidence="1">
    <location>
        <begin position="169"/>
        <end position="192"/>
    </location>
</feature>
<evidence type="ECO:0000256" key="1">
    <source>
        <dbReference type="PROSITE-ProRule" id="PRU00023"/>
    </source>
</evidence>
<feature type="domain" description="PGG" evidence="4">
    <location>
        <begin position="481"/>
        <end position="594"/>
    </location>
</feature>
<dbReference type="EMBL" id="JARYMX010000004">
    <property type="protein sequence ID" value="KAJ9550964.1"/>
    <property type="molecule type" value="Genomic_DNA"/>
</dbReference>
<keyword evidence="1" id="KW-0040">ANK repeat</keyword>
<feature type="transmembrane region" description="Helical" evidence="3">
    <location>
        <begin position="570"/>
        <end position="596"/>
    </location>
</feature>
<name>A0AA38SY60_9ASTR</name>
<feature type="repeat" description="ANK" evidence="1">
    <location>
        <begin position="130"/>
        <end position="162"/>
    </location>
</feature>
<comment type="caution">
    <text evidence="5">The sequence shown here is derived from an EMBL/GenBank/DDBJ whole genome shotgun (WGS) entry which is preliminary data.</text>
</comment>
<dbReference type="AlphaFoldDB" id="A0AA38SY60"/>
<accession>A0AA38SY60</accession>
<organism evidence="5 6">
    <name type="scientific">Centaurea solstitialis</name>
    <name type="common">yellow star-thistle</name>
    <dbReference type="NCBI Taxonomy" id="347529"/>
    <lineage>
        <taxon>Eukaryota</taxon>
        <taxon>Viridiplantae</taxon>
        <taxon>Streptophyta</taxon>
        <taxon>Embryophyta</taxon>
        <taxon>Tracheophyta</taxon>
        <taxon>Spermatophyta</taxon>
        <taxon>Magnoliopsida</taxon>
        <taxon>eudicotyledons</taxon>
        <taxon>Gunneridae</taxon>
        <taxon>Pentapetalae</taxon>
        <taxon>asterids</taxon>
        <taxon>campanulids</taxon>
        <taxon>Asterales</taxon>
        <taxon>Asteraceae</taxon>
        <taxon>Carduoideae</taxon>
        <taxon>Cardueae</taxon>
        <taxon>Centaureinae</taxon>
        <taxon>Centaurea</taxon>
    </lineage>
</organism>
<dbReference type="InterPro" id="IPR036770">
    <property type="entry name" value="Ankyrin_rpt-contain_sf"/>
</dbReference>
<dbReference type="Gene3D" id="1.25.40.20">
    <property type="entry name" value="Ankyrin repeat-containing domain"/>
    <property type="match status" value="1"/>
</dbReference>
<gene>
    <name evidence="5" type="ORF">OSB04_015009</name>
</gene>
<feature type="transmembrane region" description="Helical" evidence="3">
    <location>
        <begin position="526"/>
        <end position="550"/>
    </location>
</feature>
<dbReference type="SUPFAM" id="SSF48403">
    <property type="entry name" value="Ankyrin repeat"/>
    <property type="match status" value="1"/>
</dbReference>
<sequence>MINNRRRLKATTAESHRLLKATAAVAYSKPSSPAVSCHLAQGKEEIEGKETDSKGNDIVSEERKTKKDQSVIDVVEDPSRKPSTPEEKEKQWSYHNRTYVEENILDGNWRYVCSTFENSNMPLQAAINNEGNTVLHLAVEKGQYNFVENLLGYHKQEEVKEALEMRNVDGSTALHVAAIMGNTNVAQLLLEKHNQLLTIFGEPEKHNELLTILDQEERDPLFKAYSSIALDFLKKFPEFARENDQVLMAIVRSFPSGLSHKEKVRYHQDMGEVAMDILQFIVELFFDFTLYWCQYGRCRGISQIAQVSYMNRIKKKEWEEAKDVLMLVCDEITHHPYYERPLLEAACQNAYEVVDEILSTSPQALRCKDEYGHDIIQLAVIHRSDKIYNRVYQIEEGKSQYYRTIKDSSDNNMLHLAGRLAPSHELNRITGAALQLQRELQWREELKKFVFPSYITQKNVDKETPGEVFTKTHGDLIKEGEKWMKTTAESCSITAGLITTIVFAAAITVPGGSNQEKGVPIFTHEIAFIIFAISDAISLFTSTITLLVFLSILTARFSEQDFLVSLPRRLIIGLCALLVSTTAMIVAFGAILFLVFCRQKTWMLIPICASVCLTIVFFLSYNSLS</sequence>
<proteinExistence type="predicted"/>
<evidence type="ECO:0000313" key="6">
    <source>
        <dbReference type="Proteomes" id="UP001172457"/>
    </source>
</evidence>
<protein>
    <recommendedName>
        <fullName evidence="4">PGG domain-containing protein</fullName>
    </recommendedName>
</protein>
<feature type="transmembrane region" description="Helical" evidence="3">
    <location>
        <begin position="491"/>
        <end position="511"/>
    </location>
</feature>
<evidence type="ECO:0000256" key="2">
    <source>
        <dbReference type="SAM" id="MobiDB-lite"/>
    </source>
</evidence>
<keyword evidence="3" id="KW-1133">Transmembrane helix</keyword>
<dbReference type="PANTHER" id="PTHR24177:SF475">
    <property type="entry name" value="ANKYRIN REPEAT-CONTAINING DOMAIN, PGG DOMAIN PROTEIN-RELATED"/>
    <property type="match status" value="1"/>
</dbReference>
<dbReference type="PANTHER" id="PTHR24177">
    <property type="entry name" value="CASKIN"/>
    <property type="match status" value="1"/>
</dbReference>
<dbReference type="PROSITE" id="PS50297">
    <property type="entry name" value="ANK_REP_REGION"/>
    <property type="match status" value="2"/>
</dbReference>
<evidence type="ECO:0000256" key="3">
    <source>
        <dbReference type="SAM" id="Phobius"/>
    </source>
</evidence>
<dbReference type="GO" id="GO:0016020">
    <property type="term" value="C:membrane"/>
    <property type="evidence" value="ECO:0007669"/>
    <property type="project" value="TreeGrafter"/>
</dbReference>
<feature type="region of interest" description="Disordered" evidence="2">
    <location>
        <begin position="30"/>
        <end position="70"/>
    </location>
</feature>
<dbReference type="InterPro" id="IPR002110">
    <property type="entry name" value="Ankyrin_rpt"/>
</dbReference>
<keyword evidence="3" id="KW-0812">Transmembrane</keyword>
<keyword evidence="6" id="KW-1185">Reference proteome</keyword>
<feature type="compositionally biased region" description="Basic and acidic residues" evidence="2">
    <location>
        <begin position="41"/>
        <end position="70"/>
    </location>
</feature>